<gene>
    <name evidence="1" type="ORF">TM448B01192_0001</name>
</gene>
<evidence type="ECO:0000313" key="1">
    <source>
        <dbReference type="EMBL" id="QJH98094.1"/>
    </source>
</evidence>
<dbReference type="AlphaFoldDB" id="A0A6M3XJI0"/>
<accession>A0A6M3XJI0</accession>
<reference evidence="1" key="1">
    <citation type="submission" date="2020-03" db="EMBL/GenBank/DDBJ databases">
        <title>The deep terrestrial virosphere.</title>
        <authorList>
            <person name="Holmfeldt K."/>
            <person name="Nilsson E."/>
            <person name="Simone D."/>
            <person name="Lopez-Fernandez M."/>
            <person name="Wu X."/>
            <person name="de Brujin I."/>
            <person name="Lundin D."/>
            <person name="Andersson A."/>
            <person name="Bertilsson S."/>
            <person name="Dopson M."/>
        </authorList>
    </citation>
    <scope>NUCLEOTIDE SEQUENCE</scope>
    <source>
        <strain evidence="1">TM448B01192</strain>
    </source>
</reference>
<proteinExistence type="predicted"/>
<organism evidence="1">
    <name type="scientific">viral metagenome</name>
    <dbReference type="NCBI Taxonomy" id="1070528"/>
    <lineage>
        <taxon>unclassified sequences</taxon>
        <taxon>metagenomes</taxon>
        <taxon>organismal metagenomes</taxon>
    </lineage>
</organism>
<dbReference type="EMBL" id="MT144716">
    <property type="protein sequence ID" value="QJH98094.1"/>
    <property type="molecule type" value="Genomic_DNA"/>
</dbReference>
<name>A0A6M3XJI0_9ZZZZ</name>
<protein>
    <submittedName>
        <fullName evidence="1">Putative head decoration protein</fullName>
    </submittedName>
</protein>
<sequence length="213" mass="23281">MGRVINYIEHPFGKGDLTSDGVQWSATVDTTTADTDVAHTDSPTIEPPDTGKIIELEFGLTAAFVGLFTGYSAWVASTAYVLGNFVVPSTHNGYIYECTTAGSSGTTEPVWPTVVGNTIADNTVVWTCRGIDIKWKWQACNKDGTWVDLLAYETETSINNVYVERTMSGRKPPVTNFDSIPFEVQLVFQCNRLNQGRAKIKNSGYIGVIYSAS</sequence>